<evidence type="ECO:0000313" key="3">
    <source>
        <dbReference type="Proteomes" id="UP001223072"/>
    </source>
</evidence>
<sequence>MLQAVERYLAGRGNPARLVAPGTAELSREPLLDFRIDRRFEERFPGVPRRVPGKKLKQISKRPTYTDLATHHVPVPSGFLPSPPVRLVLAGSVTEVPCPDCAAGKRDCETCAGSGTQDCPKAVTCDGCGGGADACWSCGGTRNRGSRKPPANTQARAKTRTDWCRRCGERDVACPKCVGSQTMTCPDCNGKGRGPCGACKGAKRLEHKPCGGSGFFTTFIEAVITHPVESDQEQVPAPLHLRWPTSRAGWRRAHLNNAIDKLPADLPETLRTRVEPKLALAERELARGATLSHLPLARVTVDADPDWVYFAFPERSEGAILKVVRRPARQRVIRLVGMASAAVAVALLVTVLVLTTSG</sequence>
<accession>A0ABU0RQ53</accession>
<reference evidence="2 3" key="1">
    <citation type="submission" date="2023-07" db="EMBL/GenBank/DDBJ databases">
        <title>Comparative genomics of wheat-associated soil bacteria to identify genetic determinants of phenazine resistance.</title>
        <authorList>
            <person name="Mouncey N."/>
        </authorList>
    </citation>
    <scope>NUCLEOTIDE SEQUENCE [LARGE SCALE GENOMIC DNA]</scope>
    <source>
        <strain evidence="2 3">W2I16</strain>
    </source>
</reference>
<keyword evidence="1" id="KW-1133">Transmembrane helix</keyword>
<feature type="transmembrane region" description="Helical" evidence="1">
    <location>
        <begin position="332"/>
        <end position="354"/>
    </location>
</feature>
<name>A0ABU0RQ53_9ACTN</name>
<dbReference type="Proteomes" id="UP001223072">
    <property type="component" value="Unassembled WGS sequence"/>
</dbReference>
<proteinExistence type="predicted"/>
<dbReference type="RefSeq" id="WP_307627591.1">
    <property type="nucleotide sequence ID" value="NZ_JAUSZS010000004.1"/>
</dbReference>
<comment type="caution">
    <text evidence="2">The sequence shown here is derived from an EMBL/GenBank/DDBJ whole genome shotgun (WGS) entry which is preliminary data.</text>
</comment>
<evidence type="ECO:0000256" key="1">
    <source>
        <dbReference type="SAM" id="Phobius"/>
    </source>
</evidence>
<keyword evidence="1" id="KW-0472">Membrane</keyword>
<keyword evidence="3" id="KW-1185">Reference proteome</keyword>
<gene>
    <name evidence="2" type="ORF">QFZ49_003828</name>
</gene>
<evidence type="ECO:0000313" key="2">
    <source>
        <dbReference type="EMBL" id="MDQ0933888.1"/>
    </source>
</evidence>
<protein>
    <submittedName>
        <fullName evidence="2">Uncharacterized protein</fullName>
    </submittedName>
</protein>
<dbReference type="EMBL" id="JAUSZS010000004">
    <property type="protein sequence ID" value="MDQ0933888.1"/>
    <property type="molecule type" value="Genomic_DNA"/>
</dbReference>
<organism evidence="2 3">
    <name type="scientific">Streptomyces turgidiscabies</name>
    <dbReference type="NCBI Taxonomy" id="85558"/>
    <lineage>
        <taxon>Bacteria</taxon>
        <taxon>Bacillati</taxon>
        <taxon>Actinomycetota</taxon>
        <taxon>Actinomycetes</taxon>
        <taxon>Kitasatosporales</taxon>
        <taxon>Streptomycetaceae</taxon>
        <taxon>Streptomyces</taxon>
    </lineage>
</organism>
<keyword evidence="1" id="KW-0812">Transmembrane</keyword>